<evidence type="ECO:0000313" key="3">
    <source>
        <dbReference type="Proteomes" id="UP000366872"/>
    </source>
</evidence>
<dbReference type="EMBL" id="CAAHFG010000003">
    <property type="protein sequence ID" value="VGO16470.1"/>
    <property type="molecule type" value="Genomic_DNA"/>
</dbReference>
<name>A0A6C2U8S7_PONDE</name>
<reference evidence="2 3" key="1">
    <citation type="submission" date="2019-04" db="EMBL/GenBank/DDBJ databases">
        <authorList>
            <person name="Van Vliet M D."/>
        </authorList>
    </citation>
    <scope>NUCLEOTIDE SEQUENCE [LARGE SCALE GENOMIC DNA]</scope>
    <source>
        <strain evidence="2 3">F1</strain>
    </source>
</reference>
<organism evidence="2 3">
    <name type="scientific">Pontiella desulfatans</name>
    <dbReference type="NCBI Taxonomy" id="2750659"/>
    <lineage>
        <taxon>Bacteria</taxon>
        <taxon>Pseudomonadati</taxon>
        <taxon>Kiritimatiellota</taxon>
        <taxon>Kiritimatiellia</taxon>
        <taxon>Kiritimatiellales</taxon>
        <taxon>Pontiellaceae</taxon>
        <taxon>Pontiella</taxon>
    </lineage>
</organism>
<feature type="region of interest" description="Disordered" evidence="1">
    <location>
        <begin position="158"/>
        <end position="213"/>
    </location>
</feature>
<evidence type="ECO:0000256" key="1">
    <source>
        <dbReference type="SAM" id="MobiDB-lite"/>
    </source>
</evidence>
<proteinExistence type="predicted"/>
<accession>A0A6C2U8S7</accession>
<dbReference type="AlphaFoldDB" id="A0A6C2U8S7"/>
<evidence type="ECO:0000313" key="2">
    <source>
        <dbReference type="EMBL" id="VGO16470.1"/>
    </source>
</evidence>
<gene>
    <name evidence="2" type="ORF">PDESU_05061</name>
</gene>
<dbReference type="Proteomes" id="UP000366872">
    <property type="component" value="Unassembled WGS sequence"/>
</dbReference>
<sequence length="306" mass="32590">MQQTRSEPTAQNAVTFPAYLCRSARRPLLLPVLQGCGARTYGLPPRTPCGPSSTKFTSRCFALPPKPPATGGMCSALRAKEEIVHPASLVDPSTPSAAKWRDGFHPVLGSVVIVGDLCSREGAVRFRSPQSASFTNSPLSALYRCRLLPPRRTSAAFAFHSPGSQGYRQPAQPSPSGEFHANSAQALQLHSGSPADPNGSRRSGRTLPSRLQPPGPFFLRGPTAYPAGLGAFGRTPSAVSPLRLSKICRAAPVGHVAPSHCPAAADPLAFGRRILRTTQSRITAVMRSRCTFRFLAPGSLKQNPFC</sequence>
<feature type="compositionally biased region" description="Polar residues" evidence="1">
    <location>
        <begin position="182"/>
        <end position="191"/>
    </location>
</feature>
<keyword evidence="3" id="KW-1185">Reference proteome</keyword>
<protein>
    <submittedName>
        <fullName evidence="2">Uncharacterized protein</fullName>
    </submittedName>
</protein>